<evidence type="ECO:0000256" key="1">
    <source>
        <dbReference type="ARBA" id="ARBA00008020"/>
    </source>
</evidence>
<dbReference type="GO" id="GO:0005832">
    <property type="term" value="C:chaperonin-containing T-complex"/>
    <property type="evidence" value="ECO:0007669"/>
    <property type="project" value="UniProtKB-ARBA"/>
</dbReference>
<comment type="similarity">
    <text evidence="1">Belongs to the TCP-1 chaperonin family.</text>
</comment>
<dbReference type="InterPro" id="IPR002423">
    <property type="entry name" value="Cpn60/GroEL/TCP-1"/>
</dbReference>
<dbReference type="GO" id="GO:0051082">
    <property type="term" value="F:unfolded protein binding"/>
    <property type="evidence" value="ECO:0007669"/>
    <property type="project" value="InterPro"/>
</dbReference>
<evidence type="ECO:0000313" key="5">
    <source>
        <dbReference type="EMBL" id="KAB0400914.1"/>
    </source>
</evidence>
<protein>
    <recommendedName>
        <fullName evidence="7">T-complex protein 1 subunit eta</fullName>
    </recommendedName>
</protein>
<evidence type="ECO:0000256" key="4">
    <source>
        <dbReference type="ARBA" id="ARBA00023186"/>
    </source>
</evidence>
<dbReference type="EMBL" id="SGJD01001285">
    <property type="protein sequence ID" value="KAB0400914.1"/>
    <property type="molecule type" value="Genomic_DNA"/>
</dbReference>
<keyword evidence="2" id="KW-0547">Nucleotide-binding</keyword>
<dbReference type="AlphaFoldDB" id="A0A6A1Q0Y8"/>
<accession>A0A6A1Q0Y8</accession>
<dbReference type="Gene3D" id="1.10.560.10">
    <property type="entry name" value="GroEL-like equatorial domain"/>
    <property type="match status" value="1"/>
</dbReference>
<evidence type="ECO:0000256" key="2">
    <source>
        <dbReference type="ARBA" id="ARBA00022741"/>
    </source>
</evidence>
<evidence type="ECO:0000313" key="6">
    <source>
        <dbReference type="Proteomes" id="UP000437017"/>
    </source>
</evidence>
<evidence type="ECO:0008006" key="7">
    <source>
        <dbReference type="Google" id="ProtNLM"/>
    </source>
</evidence>
<keyword evidence="6" id="KW-1185">Reference proteome</keyword>
<evidence type="ECO:0000256" key="3">
    <source>
        <dbReference type="ARBA" id="ARBA00022840"/>
    </source>
</evidence>
<keyword evidence="3" id="KW-0067">ATP-binding</keyword>
<name>A0A6A1Q0Y8_BALPH</name>
<proteinExistence type="inferred from homology"/>
<sequence>CLLEPASICPFGAHTDPTKLASSQGKNTREDKKPAQICFSNIFVSKAVADAIRSRLGPKGMDKMIQDGRGDVTITDGATILKQTQNAGRAKAQEKEGNGTTSAVIVAGSLFDSCTRFFQKWIHRFQITLEGFGKGTEILTCRDLWNRVTEKSLFLRHALSDLVLNFLIKMKMAVVKDIERENIGTKPVAHTDQLNC</sequence>
<dbReference type="GO" id="GO:0005524">
    <property type="term" value="F:ATP binding"/>
    <property type="evidence" value="ECO:0007669"/>
    <property type="project" value="UniProtKB-KW"/>
</dbReference>
<dbReference type="SUPFAM" id="SSF48592">
    <property type="entry name" value="GroEL equatorial domain-like"/>
    <property type="match status" value="1"/>
</dbReference>
<reference evidence="5 6" key="1">
    <citation type="journal article" date="2019" name="PLoS ONE">
        <title>Genomic analyses reveal an absence of contemporary introgressive admixture between fin whales and blue whales, despite known hybrids.</title>
        <authorList>
            <person name="Westbury M.V."/>
            <person name="Petersen B."/>
            <person name="Lorenzen E.D."/>
        </authorList>
    </citation>
    <scope>NUCLEOTIDE SEQUENCE [LARGE SCALE GENOMIC DNA]</scope>
    <source>
        <strain evidence="5">FinWhale-01</strain>
    </source>
</reference>
<comment type="caution">
    <text evidence="5">The sequence shown here is derived from an EMBL/GenBank/DDBJ whole genome shotgun (WGS) entry which is preliminary data.</text>
</comment>
<organism evidence="5 6">
    <name type="scientific">Balaenoptera physalus</name>
    <name type="common">Fin whale</name>
    <name type="synonym">Balaena physalus</name>
    <dbReference type="NCBI Taxonomy" id="9770"/>
    <lineage>
        <taxon>Eukaryota</taxon>
        <taxon>Metazoa</taxon>
        <taxon>Chordata</taxon>
        <taxon>Craniata</taxon>
        <taxon>Vertebrata</taxon>
        <taxon>Euteleostomi</taxon>
        <taxon>Mammalia</taxon>
        <taxon>Eutheria</taxon>
        <taxon>Laurasiatheria</taxon>
        <taxon>Artiodactyla</taxon>
        <taxon>Whippomorpha</taxon>
        <taxon>Cetacea</taxon>
        <taxon>Mysticeti</taxon>
        <taxon>Balaenopteridae</taxon>
        <taxon>Balaenoptera</taxon>
    </lineage>
</organism>
<gene>
    <name evidence="5" type="ORF">E2I00_013123</name>
</gene>
<dbReference type="Pfam" id="PF00118">
    <property type="entry name" value="Cpn60_TCP1"/>
    <property type="match status" value="1"/>
</dbReference>
<dbReference type="PROSITE" id="PS00750">
    <property type="entry name" value="TCP1_1"/>
    <property type="match status" value="1"/>
</dbReference>
<dbReference type="GO" id="GO:0140662">
    <property type="term" value="F:ATP-dependent protein folding chaperone"/>
    <property type="evidence" value="ECO:0007669"/>
    <property type="project" value="InterPro"/>
</dbReference>
<dbReference type="InterPro" id="IPR002194">
    <property type="entry name" value="Chaperonin_TCP-1_CS"/>
</dbReference>
<dbReference type="InterPro" id="IPR017998">
    <property type="entry name" value="Chaperone_TCP-1"/>
</dbReference>
<dbReference type="OrthoDB" id="496at2759"/>
<dbReference type="GO" id="GO:0016887">
    <property type="term" value="F:ATP hydrolysis activity"/>
    <property type="evidence" value="ECO:0007669"/>
    <property type="project" value="InterPro"/>
</dbReference>
<dbReference type="PANTHER" id="PTHR11353">
    <property type="entry name" value="CHAPERONIN"/>
    <property type="match status" value="1"/>
</dbReference>
<dbReference type="InterPro" id="IPR027413">
    <property type="entry name" value="GROEL-like_equatorial_sf"/>
</dbReference>
<keyword evidence="4" id="KW-0143">Chaperone</keyword>
<dbReference type="Proteomes" id="UP000437017">
    <property type="component" value="Unassembled WGS sequence"/>
</dbReference>
<feature type="non-terminal residue" evidence="5">
    <location>
        <position position="1"/>
    </location>
</feature>